<organism evidence="9 10">
    <name type="scientific">Trichoplax adhaerens</name>
    <name type="common">Trichoplax reptans</name>
    <dbReference type="NCBI Taxonomy" id="10228"/>
    <lineage>
        <taxon>Eukaryota</taxon>
        <taxon>Metazoa</taxon>
        <taxon>Placozoa</taxon>
        <taxon>Uniplacotomia</taxon>
        <taxon>Trichoplacea</taxon>
        <taxon>Trichoplacidae</taxon>
        <taxon>Trichoplax</taxon>
    </lineage>
</organism>
<keyword evidence="4" id="KW-0677">Repeat</keyword>
<evidence type="ECO:0000256" key="3">
    <source>
        <dbReference type="ARBA" id="ARBA00022692"/>
    </source>
</evidence>
<feature type="transmembrane region" description="Helical" evidence="7">
    <location>
        <begin position="12"/>
        <end position="30"/>
    </location>
</feature>
<evidence type="ECO:0000256" key="6">
    <source>
        <dbReference type="ARBA" id="ARBA00023136"/>
    </source>
</evidence>
<dbReference type="SUPFAM" id="SSF81321">
    <property type="entry name" value="Family A G protein-coupled receptor-like"/>
    <property type="match status" value="1"/>
</dbReference>
<dbReference type="GeneID" id="6756172"/>
<comment type="subcellular location">
    <subcellularLocation>
        <location evidence="1">Membrane</location>
    </subcellularLocation>
</comment>
<feature type="transmembrane region" description="Helical" evidence="7">
    <location>
        <begin position="293"/>
        <end position="320"/>
    </location>
</feature>
<dbReference type="GO" id="GO:0008528">
    <property type="term" value="F:G protein-coupled peptide receptor activity"/>
    <property type="evidence" value="ECO:0000318"/>
    <property type="project" value="GO_Central"/>
</dbReference>
<feature type="transmembrane region" description="Helical" evidence="7">
    <location>
        <begin position="189"/>
        <end position="210"/>
    </location>
</feature>
<evidence type="ECO:0000313" key="10">
    <source>
        <dbReference type="Proteomes" id="UP000009022"/>
    </source>
</evidence>
<dbReference type="OrthoDB" id="6076970at2759"/>
<dbReference type="PANTHER" id="PTHR24372:SF77">
    <property type="entry name" value="G-PROTEIN COUPLED RECEPTORS FAMILY 1 PROFILE DOMAIN-CONTAINING PROTEIN"/>
    <property type="match status" value="1"/>
</dbReference>
<accession>B3S491</accession>
<dbReference type="FunCoup" id="B3S491">
    <property type="interactions" value="99"/>
</dbReference>
<dbReference type="EMBL" id="DS985249">
    <property type="protein sequence ID" value="EDV22415.1"/>
    <property type="molecule type" value="Genomic_DNA"/>
</dbReference>
<feature type="domain" description="G-protein coupled receptors family 1 profile" evidence="8">
    <location>
        <begin position="53"/>
        <end position="351"/>
    </location>
</feature>
<dbReference type="InterPro" id="IPR017452">
    <property type="entry name" value="GPCR_Rhodpsn_7TM"/>
</dbReference>
<dbReference type="RefSeq" id="XP_002114959.1">
    <property type="nucleotide sequence ID" value="XM_002114923.1"/>
</dbReference>
<keyword evidence="5 7" id="KW-1133">Transmembrane helix</keyword>
<dbReference type="Proteomes" id="UP000009022">
    <property type="component" value="Unassembled WGS sequence"/>
</dbReference>
<proteinExistence type="predicted"/>
<keyword evidence="6 7" id="KW-0472">Membrane</keyword>
<sequence length="375" mass="42540">MTSLFNNSIVALASAWTCGLGGIVANLYVMTTCISNYRYRIKEVTAAMQISEASRLNLNITSPSRDYQNKKRIKMGKVAILFFVNLSMADMMSSLYLVILAIADACADSETKSYLIYANESKTIYVNRSIVGEQLKIWNHSFLCQFLRFLTISGSTISVWMTLMIAIDRFVLIVYPLKMNWKFTLRRTIWICRLIWLYGCGCGLLAVILAKLTSHKRTNSWYSRLCIIDNLDNDLVIAFAAFLSVNSLLIYIVVSVLLFISLYHVRKSPVRIKSQVNNRTRSYIRKIGAETSLVITSIIVVTNIFCWLPTTAISLLYALGVTKIGKVMFGPYGTWITLLFPVNGFLNPIVFIVLIHLRYFKRKKSLSILVISKAD</sequence>
<dbReference type="GO" id="GO:0009755">
    <property type="term" value="P:hormone-mediated signaling pathway"/>
    <property type="evidence" value="ECO:0000318"/>
    <property type="project" value="GO_Central"/>
</dbReference>
<feature type="transmembrane region" description="Helical" evidence="7">
    <location>
        <begin position="332"/>
        <end position="357"/>
    </location>
</feature>
<dbReference type="InParanoid" id="B3S491"/>
<evidence type="ECO:0000313" key="9">
    <source>
        <dbReference type="EMBL" id="EDV22415.1"/>
    </source>
</evidence>
<dbReference type="PROSITE" id="PS50262">
    <property type="entry name" value="G_PROTEIN_RECEP_F1_2"/>
    <property type="match status" value="1"/>
</dbReference>
<evidence type="ECO:0000256" key="1">
    <source>
        <dbReference type="ARBA" id="ARBA00004370"/>
    </source>
</evidence>
<dbReference type="STRING" id="10228.B3S491"/>
<name>B3S491_TRIAD</name>
<dbReference type="AlphaFoldDB" id="B3S491"/>
<feature type="transmembrane region" description="Helical" evidence="7">
    <location>
        <begin position="78"/>
        <end position="103"/>
    </location>
</feature>
<dbReference type="PRINTS" id="PR00237">
    <property type="entry name" value="GPCRRHODOPSN"/>
</dbReference>
<dbReference type="GO" id="GO:0007189">
    <property type="term" value="P:adenylate cyclase-activating G protein-coupled receptor signaling pathway"/>
    <property type="evidence" value="ECO:0000318"/>
    <property type="project" value="GO_Central"/>
</dbReference>
<keyword evidence="3 7" id="KW-0812">Transmembrane</keyword>
<dbReference type="GO" id="GO:0005886">
    <property type="term" value="C:plasma membrane"/>
    <property type="evidence" value="ECO:0000318"/>
    <property type="project" value="GO_Central"/>
</dbReference>
<dbReference type="KEGG" id="tad:TRIADDRAFT_59000"/>
<dbReference type="CTD" id="6756172"/>
<keyword evidence="2" id="KW-0433">Leucine-rich repeat</keyword>
<evidence type="ECO:0000256" key="5">
    <source>
        <dbReference type="ARBA" id="ARBA00022989"/>
    </source>
</evidence>
<dbReference type="InterPro" id="IPR000276">
    <property type="entry name" value="GPCR_Rhodpsn"/>
</dbReference>
<reference evidence="9 10" key="1">
    <citation type="journal article" date="2008" name="Nature">
        <title>The Trichoplax genome and the nature of placozoans.</title>
        <authorList>
            <person name="Srivastava M."/>
            <person name="Begovic E."/>
            <person name="Chapman J."/>
            <person name="Putnam N.H."/>
            <person name="Hellsten U."/>
            <person name="Kawashima T."/>
            <person name="Kuo A."/>
            <person name="Mitros T."/>
            <person name="Salamov A."/>
            <person name="Carpenter M.L."/>
            <person name="Signorovitch A.Y."/>
            <person name="Moreno M.A."/>
            <person name="Kamm K."/>
            <person name="Grimwood J."/>
            <person name="Schmutz J."/>
            <person name="Shapiro H."/>
            <person name="Grigoriev I.V."/>
            <person name="Buss L.W."/>
            <person name="Schierwater B."/>
            <person name="Dellaporta S.L."/>
            <person name="Rokhsar D.S."/>
        </authorList>
    </citation>
    <scope>NUCLEOTIDE SEQUENCE [LARGE SCALE GENOMIC DNA]</scope>
    <source>
        <strain evidence="9 10">Grell-BS-1999</strain>
    </source>
</reference>
<keyword evidence="10" id="KW-1185">Reference proteome</keyword>
<evidence type="ECO:0000259" key="8">
    <source>
        <dbReference type="PROSITE" id="PS50262"/>
    </source>
</evidence>
<protein>
    <recommendedName>
        <fullName evidence="8">G-protein coupled receptors family 1 profile domain-containing protein</fullName>
    </recommendedName>
</protein>
<dbReference type="PANTHER" id="PTHR24372">
    <property type="entry name" value="GLYCOPROTEIN HORMONE RECEPTOR"/>
    <property type="match status" value="1"/>
</dbReference>
<dbReference type="Pfam" id="PF00001">
    <property type="entry name" value="7tm_1"/>
    <property type="match status" value="1"/>
</dbReference>
<evidence type="ECO:0000256" key="4">
    <source>
        <dbReference type="ARBA" id="ARBA00022737"/>
    </source>
</evidence>
<feature type="transmembrane region" description="Helical" evidence="7">
    <location>
        <begin position="235"/>
        <end position="263"/>
    </location>
</feature>
<dbReference type="HOGENOM" id="CLU_708504_0_0_1"/>
<evidence type="ECO:0000256" key="2">
    <source>
        <dbReference type="ARBA" id="ARBA00022614"/>
    </source>
</evidence>
<evidence type="ECO:0000256" key="7">
    <source>
        <dbReference type="SAM" id="Phobius"/>
    </source>
</evidence>
<gene>
    <name evidence="9" type="ORF">TRIADDRAFT_59000</name>
</gene>
<dbReference type="Gene3D" id="1.20.1070.10">
    <property type="entry name" value="Rhodopsin 7-helix transmembrane proteins"/>
    <property type="match status" value="1"/>
</dbReference>
<dbReference type="PhylomeDB" id="B3S491"/>